<feature type="region of interest" description="Disordered" evidence="9">
    <location>
        <begin position="306"/>
        <end position="326"/>
    </location>
</feature>
<dbReference type="GO" id="GO:0005739">
    <property type="term" value="C:mitochondrion"/>
    <property type="evidence" value="ECO:0007669"/>
    <property type="project" value="UniProtKB-SubCell"/>
</dbReference>
<keyword evidence="5" id="KW-0560">Oxidoreductase</keyword>
<dbReference type="GO" id="GO:0006631">
    <property type="term" value="P:fatty acid metabolic process"/>
    <property type="evidence" value="ECO:0007669"/>
    <property type="project" value="TreeGrafter"/>
</dbReference>
<dbReference type="Pfam" id="PF00107">
    <property type="entry name" value="ADH_zinc_N"/>
    <property type="match status" value="1"/>
</dbReference>
<dbReference type="KEGG" id="btab:109036659"/>
<dbReference type="PANTHER" id="PTHR43981:SF2">
    <property type="entry name" value="ENOYL-[ACYL-CARRIER-PROTEIN] REDUCTASE, MITOCHONDRIAL"/>
    <property type="match status" value="1"/>
</dbReference>
<keyword evidence="3" id="KW-0521">NADP</keyword>
<evidence type="ECO:0000256" key="6">
    <source>
        <dbReference type="ARBA" id="ARBA00023128"/>
    </source>
</evidence>
<dbReference type="SUPFAM" id="SSF51735">
    <property type="entry name" value="NAD(P)-binding Rossmann-fold domains"/>
    <property type="match status" value="1"/>
</dbReference>
<dbReference type="FunFam" id="3.40.50.720:FF:000112">
    <property type="entry name" value="Enoyl-[acyl-carrier-protein] reductase 1, mitochondrial"/>
    <property type="match status" value="1"/>
</dbReference>
<evidence type="ECO:0000256" key="5">
    <source>
        <dbReference type="ARBA" id="ARBA00023002"/>
    </source>
</evidence>
<accession>A0A9P0A2I5</accession>
<evidence type="ECO:0000313" key="11">
    <source>
        <dbReference type="EMBL" id="CAH0381911.1"/>
    </source>
</evidence>
<dbReference type="InterPro" id="IPR011032">
    <property type="entry name" value="GroES-like_sf"/>
</dbReference>
<evidence type="ECO:0000313" key="12">
    <source>
        <dbReference type="Proteomes" id="UP001152759"/>
    </source>
</evidence>
<dbReference type="Gene3D" id="3.90.180.10">
    <property type="entry name" value="Medium-chain alcohol dehydrogenases, catalytic domain"/>
    <property type="match status" value="1"/>
</dbReference>
<evidence type="ECO:0000256" key="8">
    <source>
        <dbReference type="ARBA" id="ARBA00042123"/>
    </source>
</evidence>
<name>A0A9P0A2I5_BEMTA</name>
<evidence type="ECO:0000256" key="1">
    <source>
        <dbReference type="ARBA" id="ARBA00004173"/>
    </source>
</evidence>
<proteinExistence type="inferred from homology"/>
<dbReference type="Gene3D" id="3.40.50.720">
    <property type="entry name" value="NAD(P)-binding Rossmann-like Domain"/>
    <property type="match status" value="1"/>
</dbReference>
<evidence type="ECO:0000256" key="3">
    <source>
        <dbReference type="ARBA" id="ARBA00022857"/>
    </source>
</evidence>
<dbReference type="InterPro" id="IPR051034">
    <property type="entry name" value="Mito_Enoyl-ACP_Reductase"/>
</dbReference>
<keyword evidence="12" id="KW-1185">Reference proteome</keyword>
<evidence type="ECO:0000259" key="10">
    <source>
        <dbReference type="Pfam" id="PF00107"/>
    </source>
</evidence>
<dbReference type="GO" id="GO:0016491">
    <property type="term" value="F:oxidoreductase activity"/>
    <property type="evidence" value="ECO:0007669"/>
    <property type="project" value="UniProtKB-KW"/>
</dbReference>
<keyword evidence="6" id="KW-0496">Mitochondrion</keyword>
<gene>
    <name evidence="11" type="ORF">BEMITA_LOCUS1515</name>
</gene>
<dbReference type="AlphaFoldDB" id="A0A9P0A2I5"/>
<comment type="subcellular location">
    <subcellularLocation>
        <location evidence="1">Mitochondrion</location>
    </subcellularLocation>
</comment>
<reference evidence="11" key="1">
    <citation type="submission" date="2021-12" db="EMBL/GenBank/DDBJ databases">
        <authorList>
            <person name="King R."/>
        </authorList>
    </citation>
    <scope>NUCLEOTIDE SEQUENCE</scope>
</reference>
<keyword evidence="4" id="KW-0809">Transit peptide</keyword>
<protein>
    <recommendedName>
        <fullName evidence="7">Enoyl-[acyl-carrier-protein] reductase, mitochondrial</fullName>
    </recommendedName>
    <alternativeName>
        <fullName evidence="8">2-enoyl thioester reductase</fullName>
    </alternativeName>
</protein>
<evidence type="ECO:0000256" key="4">
    <source>
        <dbReference type="ARBA" id="ARBA00022946"/>
    </source>
</evidence>
<feature type="domain" description="Alcohol dehydrogenase-like C-terminal" evidence="10">
    <location>
        <begin position="92"/>
        <end position="213"/>
    </location>
</feature>
<evidence type="ECO:0000256" key="2">
    <source>
        <dbReference type="ARBA" id="ARBA00010371"/>
    </source>
</evidence>
<evidence type="ECO:0000256" key="9">
    <source>
        <dbReference type="SAM" id="MobiDB-lite"/>
    </source>
</evidence>
<evidence type="ECO:0000256" key="7">
    <source>
        <dbReference type="ARBA" id="ARBA00041058"/>
    </source>
</evidence>
<dbReference type="InterPro" id="IPR013149">
    <property type="entry name" value="ADH-like_C"/>
</dbReference>
<sequence>MEGVGEIFKTGFNVTRLGEGDRVILSGEPIGSWSSLALFEANDVIKVPKRVPIEIAAGLVINTVTAHRMLTDFVELGPGTNVIQNGANSACGQNIIQLCKLWGLVSINIVRNRPNVEELKKQLIDLGANYVYTEEEFNALDEKDFFFTRPKLALNCVGGPLLTRMLKFMAPGATVVTYGGMSYKPITAPTTSFIFDDLTFKGFWLKRWNEDYRNKDKKESMMNELFELSAKGFLHAPAHKFVPFEKFKEALENTLSPKGLVGHKCILDFREMHAEQEKEWAKEREIRKAKEKEEIKRKGAIAKADLEKVMKERERQKTEEKDKGKK</sequence>
<dbReference type="InterPro" id="IPR036291">
    <property type="entry name" value="NAD(P)-bd_dom_sf"/>
</dbReference>
<organism evidence="11 12">
    <name type="scientific">Bemisia tabaci</name>
    <name type="common">Sweetpotato whitefly</name>
    <name type="synonym">Aleurodes tabaci</name>
    <dbReference type="NCBI Taxonomy" id="7038"/>
    <lineage>
        <taxon>Eukaryota</taxon>
        <taxon>Metazoa</taxon>
        <taxon>Ecdysozoa</taxon>
        <taxon>Arthropoda</taxon>
        <taxon>Hexapoda</taxon>
        <taxon>Insecta</taxon>
        <taxon>Pterygota</taxon>
        <taxon>Neoptera</taxon>
        <taxon>Paraneoptera</taxon>
        <taxon>Hemiptera</taxon>
        <taxon>Sternorrhyncha</taxon>
        <taxon>Aleyrodoidea</taxon>
        <taxon>Aleyrodidae</taxon>
        <taxon>Aleyrodinae</taxon>
        <taxon>Bemisia</taxon>
    </lineage>
</organism>
<dbReference type="Proteomes" id="UP001152759">
    <property type="component" value="Chromosome 1"/>
</dbReference>
<dbReference type="PANTHER" id="PTHR43981">
    <property type="entry name" value="ENOYL-[ACYL-CARRIER-PROTEIN] REDUCTASE, MITOCHONDRIAL"/>
    <property type="match status" value="1"/>
</dbReference>
<dbReference type="EMBL" id="OU963862">
    <property type="protein sequence ID" value="CAH0381911.1"/>
    <property type="molecule type" value="Genomic_DNA"/>
</dbReference>
<dbReference type="CDD" id="cd08290">
    <property type="entry name" value="ETR"/>
    <property type="match status" value="1"/>
</dbReference>
<dbReference type="SUPFAM" id="SSF50129">
    <property type="entry name" value="GroES-like"/>
    <property type="match status" value="1"/>
</dbReference>
<comment type="similarity">
    <text evidence="2">Belongs to the zinc-containing alcohol dehydrogenase family. Quinone oxidoreductase subfamily.</text>
</comment>